<comment type="caution">
    <text evidence="1">The sequence shown here is derived from an EMBL/GenBank/DDBJ whole genome shotgun (WGS) entry which is preliminary data.</text>
</comment>
<name>A0AC61RT94_9FIRM</name>
<accession>A0AC61RT94</accession>
<protein>
    <submittedName>
        <fullName evidence="1">HD domain-containing protein</fullName>
    </submittedName>
</protein>
<dbReference type="EMBL" id="SRYA01000039">
    <property type="protein sequence ID" value="TGY93642.1"/>
    <property type="molecule type" value="Genomic_DNA"/>
</dbReference>
<evidence type="ECO:0000313" key="2">
    <source>
        <dbReference type="Proteomes" id="UP000304953"/>
    </source>
</evidence>
<gene>
    <name evidence="1" type="ORF">E5329_17535</name>
</gene>
<organism evidence="1 2">
    <name type="scientific">Petralouisia muris</name>
    <dbReference type="NCBI Taxonomy" id="3032872"/>
    <lineage>
        <taxon>Bacteria</taxon>
        <taxon>Bacillati</taxon>
        <taxon>Bacillota</taxon>
        <taxon>Clostridia</taxon>
        <taxon>Lachnospirales</taxon>
        <taxon>Lachnospiraceae</taxon>
        <taxon>Petralouisia</taxon>
    </lineage>
</organism>
<evidence type="ECO:0000313" key="1">
    <source>
        <dbReference type="EMBL" id="TGY93642.1"/>
    </source>
</evidence>
<reference evidence="1" key="1">
    <citation type="submission" date="2019-04" db="EMBL/GenBank/DDBJ databases">
        <title>Microbes associate with the intestines of laboratory mice.</title>
        <authorList>
            <person name="Navarre W."/>
            <person name="Wong E."/>
            <person name="Huang K."/>
            <person name="Tropini C."/>
            <person name="Ng K."/>
            <person name="Yu B."/>
        </authorList>
    </citation>
    <scope>NUCLEOTIDE SEQUENCE</scope>
    <source>
        <strain evidence="1">NM01_1-7b</strain>
    </source>
</reference>
<keyword evidence="2" id="KW-1185">Reference proteome</keyword>
<proteinExistence type="predicted"/>
<sequence>MRRERYTEYLEYVKEYLTKHGGMVSPNPRHPFRCRFQHTIRVLHWCFRLAEGLEQVEEEVLYTAAIFHDIGYSDGENDRHALRSGQAFHEYALNRQMNAEFREKVEKLIYAHSNKALLKNKNVSLELILLMEADLLDEEGAMGIVWDCMSMGNIHASSYAAAYYHIMENSNKKEPNPMVTEKAKVFWEEKKRVVSEFADILAEDLMIGSPYFDIY</sequence>
<dbReference type="Proteomes" id="UP000304953">
    <property type="component" value="Unassembled WGS sequence"/>
</dbReference>